<dbReference type="PANTHER" id="PTHR45339:SF1">
    <property type="entry name" value="HYBRID SIGNAL TRANSDUCTION HISTIDINE KINASE J"/>
    <property type="match status" value="1"/>
</dbReference>
<dbReference type="NCBIfam" id="TIGR00229">
    <property type="entry name" value="sensory_box"/>
    <property type="match status" value="1"/>
</dbReference>
<dbReference type="SUPFAM" id="SSF52172">
    <property type="entry name" value="CheY-like"/>
    <property type="match status" value="1"/>
</dbReference>
<dbReference type="CDD" id="cd00082">
    <property type="entry name" value="HisKA"/>
    <property type="match status" value="1"/>
</dbReference>
<comment type="caution">
    <text evidence="9">The sequence shown here is derived from an EMBL/GenBank/DDBJ whole genome shotgun (WGS) entry which is preliminary data.</text>
</comment>
<keyword evidence="3 9" id="KW-0418">Kinase</keyword>
<dbReference type="CDD" id="cd17546">
    <property type="entry name" value="REC_hyHK_CKI1_RcsC-like"/>
    <property type="match status" value="1"/>
</dbReference>
<dbReference type="Gene3D" id="3.40.50.2300">
    <property type="match status" value="1"/>
</dbReference>
<evidence type="ECO:0000256" key="2">
    <source>
        <dbReference type="ARBA" id="ARBA00022679"/>
    </source>
</evidence>
<dbReference type="SMART" id="SM00388">
    <property type="entry name" value="HisKA"/>
    <property type="match status" value="1"/>
</dbReference>
<evidence type="ECO:0000259" key="6">
    <source>
        <dbReference type="PROSITE" id="PS50110"/>
    </source>
</evidence>
<dbReference type="PRINTS" id="PR00344">
    <property type="entry name" value="BCTRLSENSOR"/>
</dbReference>
<dbReference type="Pfam" id="PF00512">
    <property type="entry name" value="HisKA"/>
    <property type="match status" value="1"/>
</dbReference>
<dbReference type="Pfam" id="PF13426">
    <property type="entry name" value="PAS_9"/>
    <property type="match status" value="1"/>
</dbReference>
<keyword evidence="1" id="KW-0597">Phosphoprotein</keyword>
<dbReference type="InterPro" id="IPR003661">
    <property type="entry name" value="HisK_dim/P_dom"/>
</dbReference>
<dbReference type="EMBL" id="VSSQ01000122">
    <property type="protein sequence ID" value="MPL79037.1"/>
    <property type="molecule type" value="Genomic_DNA"/>
</dbReference>
<feature type="domain" description="PAC" evidence="8">
    <location>
        <begin position="229"/>
        <end position="280"/>
    </location>
</feature>
<dbReference type="InterPro" id="IPR029016">
    <property type="entry name" value="GAF-like_dom_sf"/>
</dbReference>
<evidence type="ECO:0000313" key="9">
    <source>
        <dbReference type="EMBL" id="MPL79037.1"/>
    </source>
</evidence>
<evidence type="ECO:0000256" key="4">
    <source>
        <dbReference type="ARBA" id="ARBA00023012"/>
    </source>
</evidence>
<dbReference type="Gene3D" id="3.30.565.10">
    <property type="entry name" value="Histidine kinase-like ATPase, C-terminal domain"/>
    <property type="match status" value="1"/>
</dbReference>
<organism evidence="9">
    <name type="scientific">bioreactor metagenome</name>
    <dbReference type="NCBI Taxonomy" id="1076179"/>
    <lineage>
        <taxon>unclassified sequences</taxon>
        <taxon>metagenomes</taxon>
        <taxon>ecological metagenomes</taxon>
    </lineage>
</organism>
<dbReference type="AlphaFoldDB" id="A0A644UJ47"/>
<dbReference type="InterPro" id="IPR036890">
    <property type="entry name" value="HATPase_C_sf"/>
</dbReference>
<evidence type="ECO:0000256" key="3">
    <source>
        <dbReference type="ARBA" id="ARBA00022777"/>
    </source>
</evidence>
<evidence type="ECO:0000259" key="7">
    <source>
        <dbReference type="PROSITE" id="PS50112"/>
    </source>
</evidence>
<keyword evidence="4" id="KW-0902">Two-component regulatory system</keyword>
<dbReference type="InterPro" id="IPR004358">
    <property type="entry name" value="Sig_transdc_His_kin-like_C"/>
</dbReference>
<dbReference type="SUPFAM" id="SSF47384">
    <property type="entry name" value="Homodimeric domain of signal transducing histidine kinase"/>
    <property type="match status" value="1"/>
</dbReference>
<dbReference type="InterPro" id="IPR000014">
    <property type="entry name" value="PAS"/>
</dbReference>
<dbReference type="InterPro" id="IPR036097">
    <property type="entry name" value="HisK_dim/P_sf"/>
</dbReference>
<dbReference type="InterPro" id="IPR003018">
    <property type="entry name" value="GAF"/>
</dbReference>
<dbReference type="SMART" id="SM00387">
    <property type="entry name" value="HATPase_c"/>
    <property type="match status" value="1"/>
</dbReference>
<dbReference type="PROSITE" id="PS50110">
    <property type="entry name" value="RESPONSE_REGULATORY"/>
    <property type="match status" value="1"/>
</dbReference>
<dbReference type="SUPFAM" id="SSF55785">
    <property type="entry name" value="PYP-like sensor domain (PAS domain)"/>
    <property type="match status" value="1"/>
</dbReference>
<evidence type="ECO:0000256" key="1">
    <source>
        <dbReference type="ARBA" id="ARBA00022553"/>
    </source>
</evidence>
<proteinExistence type="predicted"/>
<dbReference type="EC" id="2.7.13.3" evidence="9"/>
<name>A0A644UJ47_9ZZZZ</name>
<dbReference type="PROSITE" id="PS50113">
    <property type="entry name" value="PAC"/>
    <property type="match status" value="1"/>
</dbReference>
<dbReference type="SMART" id="SM00091">
    <property type="entry name" value="PAS"/>
    <property type="match status" value="1"/>
</dbReference>
<dbReference type="InterPro" id="IPR011006">
    <property type="entry name" value="CheY-like_superfamily"/>
</dbReference>
<feature type="domain" description="Response regulatory" evidence="6">
    <location>
        <begin position="723"/>
        <end position="837"/>
    </location>
</feature>
<dbReference type="InterPro" id="IPR035965">
    <property type="entry name" value="PAS-like_dom_sf"/>
</dbReference>
<sequence length="846" mass="96014">MDNPRVFADIPAEEFAVIQSLASILKFRHIFIFIADRSGSAVSIRELLFQHPGGSVTQVPDSGSLSQAVFEALHGPVINGNREVFGSLSGHFKLPFGGSIYTALIYPLEEQTSLLFICDDGEPGVHGESLEMLSTVSRMVSVSVRNRISNSDLLFEETKYKHLFASAPEAIAMVDGENRILDVNPEFERLFQYKGQEVLGKKLDELISPGLMLDEALELTRSNWEGRRVMVESKRMKKDGSWFDVSIMGVPFNNNYGHQRIFGIYRDISKRVKSEDQLKNRAAFIEYISRISSELINTDISNIDAIIEDALERVARFNKAERAYLVGISEDESYIRITHEWDDDIRQSHRSCQSSILIRDIKEYFLRLRSGKTFQLRRDEAGITEGTEELPFFFDLLNIESLINIPLFVGREFMGYIGFDMYSRPYHWDEQSVNIFSLTGQILVNALSRKRTEEKLKKALMSAEASDKLKSAFLAGISHEVRTPMNHIMGFIDVINEGDPSPDERREYLQIMKNSGTHLLRLIDDVIELAMIDSGQVHLRENICELGRFMQSLKAEFENIRTSMGKVAVELKLETPDQYTDLVVQTDEFKVRQILWNLLSNAIKFTSVGTVTFGFNIANDKTRIEFFVKDTGIGIDAEFHNVIFERFHRLDSGISRHYGGVGLGLPISQGLVSLFGERIEIDSAPGQGATFRFRIPLKLNNPETTGSIPVREIRKVYNWKGKTILMVEDDPVNMRFLTVLLTRTEANLLYASDGREAVELIAENEVDLVLMDMQLPVMNGYDATRMIREIRPALPVIAQTANVLAEDKDECMEAGCNDYIPKPIDKNILYYKMNRLLFNKGAESAD</sequence>
<feature type="domain" description="Histidine kinase" evidence="5">
    <location>
        <begin position="476"/>
        <end position="699"/>
    </location>
</feature>
<dbReference type="CDD" id="cd00130">
    <property type="entry name" value="PAS"/>
    <property type="match status" value="1"/>
</dbReference>
<keyword evidence="2 9" id="KW-0808">Transferase</keyword>
<dbReference type="PANTHER" id="PTHR45339">
    <property type="entry name" value="HYBRID SIGNAL TRANSDUCTION HISTIDINE KINASE J"/>
    <property type="match status" value="1"/>
</dbReference>
<dbReference type="Pfam" id="PF02518">
    <property type="entry name" value="HATPase_c"/>
    <property type="match status" value="1"/>
</dbReference>
<dbReference type="GO" id="GO:0000155">
    <property type="term" value="F:phosphorelay sensor kinase activity"/>
    <property type="evidence" value="ECO:0007669"/>
    <property type="project" value="InterPro"/>
</dbReference>
<protein>
    <submittedName>
        <fullName evidence="9">Sensor histidine kinase RcsC</fullName>
        <ecNumber evidence="9">2.7.13.3</ecNumber>
    </submittedName>
</protein>
<dbReference type="Gene3D" id="1.10.287.130">
    <property type="match status" value="1"/>
</dbReference>
<dbReference type="InterPro" id="IPR003594">
    <property type="entry name" value="HATPase_dom"/>
</dbReference>
<dbReference type="PROSITE" id="PS50109">
    <property type="entry name" value="HIS_KIN"/>
    <property type="match status" value="1"/>
</dbReference>
<evidence type="ECO:0000259" key="5">
    <source>
        <dbReference type="PROSITE" id="PS50109"/>
    </source>
</evidence>
<dbReference type="InterPro" id="IPR001789">
    <property type="entry name" value="Sig_transdc_resp-reg_receiver"/>
</dbReference>
<dbReference type="SUPFAM" id="SSF55874">
    <property type="entry name" value="ATPase domain of HSP90 chaperone/DNA topoisomerase II/histidine kinase"/>
    <property type="match status" value="1"/>
</dbReference>
<gene>
    <name evidence="9" type="primary">rcsC_47</name>
    <name evidence="9" type="ORF">SDC9_24911</name>
</gene>
<dbReference type="SMART" id="SM00448">
    <property type="entry name" value="REC"/>
    <property type="match status" value="1"/>
</dbReference>
<dbReference type="InterPro" id="IPR005467">
    <property type="entry name" value="His_kinase_dom"/>
</dbReference>
<dbReference type="PROSITE" id="PS50112">
    <property type="entry name" value="PAS"/>
    <property type="match status" value="1"/>
</dbReference>
<dbReference type="SUPFAM" id="SSF55781">
    <property type="entry name" value="GAF domain-like"/>
    <property type="match status" value="1"/>
</dbReference>
<feature type="domain" description="PAS" evidence="7">
    <location>
        <begin position="156"/>
        <end position="209"/>
    </location>
</feature>
<dbReference type="Gene3D" id="3.30.450.40">
    <property type="match status" value="1"/>
</dbReference>
<evidence type="ECO:0000259" key="8">
    <source>
        <dbReference type="PROSITE" id="PS50113"/>
    </source>
</evidence>
<dbReference type="InterPro" id="IPR000700">
    <property type="entry name" value="PAS-assoc_C"/>
</dbReference>
<accession>A0A644UJ47</accession>
<dbReference type="SMART" id="SM00065">
    <property type="entry name" value="GAF"/>
    <property type="match status" value="1"/>
</dbReference>
<dbReference type="Pfam" id="PF00072">
    <property type="entry name" value="Response_reg"/>
    <property type="match status" value="1"/>
</dbReference>
<reference evidence="9" key="1">
    <citation type="submission" date="2019-08" db="EMBL/GenBank/DDBJ databases">
        <authorList>
            <person name="Kucharzyk K."/>
            <person name="Murdoch R.W."/>
            <person name="Higgins S."/>
            <person name="Loffler F."/>
        </authorList>
    </citation>
    <scope>NUCLEOTIDE SEQUENCE</scope>
</reference>
<dbReference type="Gene3D" id="3.30.450.20">
    <property type="entry name" value="PAS domain"/>
    <property type="match status" value="1"/>
</dbReference>
<dbReference type="CDD" id="cd16922">
    <property type="entry name" value="HATPase_EvgS-ArcB-TorS-like"/>
    <property type="match status" value="1"/>
</dbReference>